<dbReference type="Proteomes" id="UP000177894">
    <property type="component" value="Chromosome"/>
</dbReference>
<evidence type="ECO:0000313" key="6">
    <source>
        <dbReference type="Proteomes" id="UP000192478"/>
    </source>
</evidence>
<dbReference type="AlphaFoldDB" id="A0AAC9RJJ4"/>
<evidence type="ECO:0000313" key="4">
    <source>
        <dbReference type="EMBL" id="ARE86857.1"/>
    </source>
</evidence>
<evidence type="ECO:0000313" key="3">
    <source>
        <dbReference type="EMBL" id="AOY76458.1"/>
    </source>
</evidence>
<dbReference type="InterPro" id="IPR003777">
    <property type="entry name" value="XdhC_CoxI"/>
</dbReference>
<keyword evidence="4" id="KW-0560">Oxidoreductase</keyword>
<dbReference type="KEGG" id="cfm:BJL90_11395"/>
<feature type="domain" description="XdhC Rossmann" evidence="2">
    <location>
        <begin position="192"/>
        <end position="335"/>
    </location>
</feature>
<dbReference type="InterPro" id="IPR052698">
    <property type="entry name" value="MoCofactor_Util/Proc"/>
</dbReference>
<protein>
    <submittedName>
        <fullName evidence="4">Xanthine dehydrogenase subunit A</fullName>
        <ecNumber evidence="4">1.17.1.4</ecNumber>
    </submittedName>
</protein>
<dbReference type="InterPro" id="IPR036291">
    <property type="entry name" value="NAD(P)-bd_dom_sf"/>
</dbReference>
<dbReference type="PANTHER" id="PTHR30388">
    <property type="entry name" value="ALDEHYDE OXIDOREDUCTASE MOLYBDENUM COFACTOR ASSEMBLY PROTEIN"/>
    <property type="match status" value="1"/>
</dbReference>
<evidence type="ECO:0000259" key="1">
    <source>
        <dbReference type="Pfam" id="PF02625"/>
    </source>
</evidence>
<reference evidence="4 6" key="2">
    <citation type="submission" date="2017-03" db="EMBL/GenBank/DDBJ databases">
        <title>Complete sequence of Clostridium formicaceticum DSM 92.</title>
        <authorList>
            <person name="Poehlein A."/>
            <person name="Karl M."/>
            <person name="Bengelsdorf F.R."/>
            <person name="Duerre P."/>
            <person name="Daniel R."/>
        </authorList>
    </citation>
    <scope>NUCLEOTIDE SEQUENCE [LARGE SCALE GENOMIC DNA]</scope>
    <source>
        <strain evidence="4 6">DSM 92</strain>
    </source>
</reference>
<evidence type="ECO:0000313" key="5">
    <source>
        <dbReference type="Proteomes" id="UP000177894"/>
    </source>
</evidence>
<gene>
    <name evidence="4" type="primary">pucA_1</name>
    <name evidence="3" type="ORF">BJL90_11395</name>
    <name evidence="4" type="ORF">CLFO_11880</name>
</gene>
<proteinExistence type="predicted"/>
<dbReference type="Gene3D" id="3.40.50.720">
    <property type="entry name" value="NAD(P)-binding Rossmann-like Domain"/>
    <property type="match status" value="1"/>
</dbReference>
<dbReference type="SUPFAM" id="SSF51735">
    <property type="entry name" value="NAD(P)-binding Rossmann-fold domains"/>
    <property type="match status" value="1"/>
</dbReference>
<dbReference type="Pfam" id="PF13478">
    <property type="entry name" value="XdhC_C"/>
    <property type="match status" value="1"/>
</dbReference>
<dbReference type="EC" id="1.17.1.4" evidence="4"/>
<feature type="domain" description="XdhC- CoxI" evidence="1">
    <location>
        <begin position="13"/>
        <end position="77"/>
    </location>
</feature>
<name>A0AAC9RJJ4_9CLOT</name>
<keyword evidence="5" id="KW-1185">Reference proteome</keyword>
<reference evidence="3 5" key="1">
    <citation type="submission" date="2016-10" db="EMBL/GenBank/DDBJ databases">
        <title>Complete Genome Sequence of Acetogen Clostridium formicoaceticum ATCC 27076.</title>
        <authorList>
            <person name="Bao T."/>
            <person name="Cheng C."/>
            <person name="Zhao J."/>
            <person name="Yang S.-T."/>
            <person name="Wang J."/>
            <person name="Wang M."/>
        </authorList>
    </citation>
    <scope>NUCLEOTIDE SEQUENCE [LARGE SCALE GENOMIC DNA]</scope>
    <source>
        <strain evidence="3 5">ATCC 27076</strain>
    </source>
</reference>
<dbReference type="Proteomes" id="UP000192478">
    <property type="component" value="Chromosome"/>
</dbReference>
<dbReference type="NCBIfam" id="NF045664">
    <property type="entry name" value="XdhC_rel_AOR"/>
    <property type="match status" value="1"/>
</dbReference>
<dbReference type="EMBL" id="CP020559">
    <property type="protein sequence ID" value="ARE86857.1"/>
    <property type="molecule type" value="Genomic_DNA"/>
</dbReference>
<dbReference type="RefSeq" id="WP_070968040.1">
    <property type="nucleotide sequence ID" value="NZ_CP017603.1"/>
</dbReference>
<dbReference type="Pfam" id="PF02625">
    <property type="entry name" value="XdhC_CoxI"/>
    <property type="match status" value="1"/>
</dbReference>
<accession>A0AAC9RJJ4</accession>
<organism evidence="4 6">
    <name type="scientific">Clostridium formicaceticum</name>
    <dbReference type="NCBI Taxonomy" id="1497"/>
    <lineage>
        <taxon>Bacteria</taxon>
        <taxon>Bacillati</taxon>
        <taxon>Bacillota</taxon>
        <taxon>Clostridia</taxon>
        <taxon>Eubacteriales</taxon>
        <taxon>Clostridiaceae</taxon>
        <taxon>Clostridium</taxon>
    </lineage>
</organism>
<sequence length="345" mass="38437">MMEILNQLMQMVDERENFVLATIVDMDGSTPRGKGSKMVIRRDGSIFGTVGGGKIEALTIQLAKETFQDKKTTLHDFSLSSKDASSIGMVCGGHVKMLIEFIDLSNEAVFQIFLQAIKLVKEQKNFTILTKLADDSAGSTSEKWIYIQKEACYEGWGIPKEVTQASCGEDIKIIEHNKDIYIVEPFCSHEKVIILGAGHVGKAVAEVTKMLDFRTIVVDDREEFANKKRFPTADEVCVVDSLNNILDTIEIDNRSYAIIVTRGHLYDKVVLAQLLKTNAKYIGMIGSRTKTNIILKELLEEGYASSDIERVYAPIGIKIFAETPEEIAVSIAAELIKVRRQPHDA</sequence>
<dbReference type="GO" id="GO:0004854">
    <property type="term" value="F:xanthine dehydrogenase activity"/>
    <property type="evidence" value="ECO:0007669"/>
    <property type="project" value="UniProtKB-EC"/>
</dbReference>
<dbReference type="PANTHER" id="PTHR30388:SF6">
    <property type="entry name" value="XANTHINE DEHYDROGENASE SUBUNIT A-RELATED"/>
    <property type="match status" value="1"/>
</dbReference>
<dbReference type="EMBL" id="CP017603">
    <property type="protein sequence ID" value="AOY76458.1"/>
    <property type="molecule type" value="Genomic_DNA"/>
</dbReference>
<evidence type="ECO:0000259" key="2">
    <source>
        <dbReference type="Pfam" id="PF13478"/>
    </source>
</evidence>
<dbReference type="InterPro" id="IPR027051">
    <property type="entry name" value="XdhC_Rossmann_dom"/>
</dbReference>